<dbReference type="AlphaFoldDB" id="A0A0S7B7L1"/>
<comment type="similarity">
    <text evidence="1">Belongs to the GSP E family.</text>
</comment>
<feature type="domain" description="Bacterial type II secretion system protein E" evidence="2">
    <location>
        <begin position="235"/>
        <end position="377"/>
    </location>
</feature>
<keyword evidence="4" id="KW-1185">Reference proteome</keyword>
<dbReference type="InterPro" id="IPR050921">
    <property type="entry name" value="T4SS_GSP_E_ATPase"/>
</dbReference>
<sequence>MDDAGNSITPRRKPPQIAPLSQTDLAMISRVREELVFLSIKPPSWRDTDPAKRRRFFDEVRAVLMDLGSNTANINRDAQIVTDALSGVGLLDQLLRDPFVEEIFVRKGEVAVEYDGAFHYLGKLADDRYFEDLAIHVADQGGATLRGDRPAVLIDLPGGERFTAIVPRLSTEGTAINIRTFGRRVKTLEEMECTGTFTKRGISLEGSLSDIADADIRSRIAGLNNGPDRFLAWVAATLSGSILVAGEMGSGKTTLLNALSGFLPRQAPLAALETFRELEIQHPFLLRAVAPAELPDGTSGVTLDWVLDIIYTRMNPAAILVGEVVGPEALQFLKATCLGRKALTTIHGGTVEEALMRLEQLALATTPELGLPAIRLMVAMGLDVVALMGRVPHNGRVERTLQAIALINGVDANGDYRLRYLYRANEEQSVPVIEKAYANLEKLS</sequence>
<dbReference type="Gene3D" id="3.30.450.380">
    <property type="match status" value="1"/>
</dbReference>
<dbReference type="Proteomes" id="UP000055060">
    <property type="component" value="Unassembled WGS sequence"/>
</dbReference>
<protein>
    <submittedName>
        <fullName evidence="3">Flp pilus assembly protein, ATPase CpaF</fullName>
    </submittedName>
</protein>
<dbReference type="EMBL" id="DF967972">
    <property type="protein sequence ID" value="GAP13207.1"/>
    <property type="molecule type" value="Genomic_DNA"/>
</dbReference>
<dbReference type="InterPro" id="IPR027417">
    <property type="entry name" value="P-loop_NTPase"/>
</dbReference>
<dbReference type="RefSeq" id="WP_075072558.1">
    <property type="nucleotide sequence ID" value="NZ_DF967972.1"/>
</dbReference>
<dbReference type="InterPro" id="IPR001482">
    <property type="entry name" value="T2SS/T4SS_dom"/>
</dbReference>
<proteinExistence type="inferred from homology"/>
<dbReference type="STRING" id="360412.LARV_00958"/>
<name>A0A0S7B7L1_9CHLR</name>
<evidence type="ECO:0000256" key="1">
    <source>
        <dbReference type="ARBA" id="ARBA00006611"/>
    </source>
</evidence>
<dbReference type="Pfam" id="PF00437">
    <property type="entry name" value="T2SSE"/>
    <property type="match status" value="1"/>
</dbReference>
<dbReference type="PANTHER" id="PTHR30486:SF6">
    <property type="entry name" value="TYPE IV PILUS RETRACTATION ATPASE PILT"/>
    <property type="match status" value="1"/>
</dbReference>
<dbReference type="GO" id="GO:0016887">
    <property type="term" value="F:ATP hydrolysis activity"/>
    <property type="evidence" value="ECO:0007669"/>
    <property type="project" value="InterPro"/>
</dbReference>
<evidence type="ECO:0000313" key="3">
    <source>
        <dbReference type="EMBL" id="GAP13207.1"/>
    </source>
</evidence>
<dbReference type="OrthoDB" id="1981678at2"/>
<dbReference type="Gene3D" id="3.40.50.300">
    <property type="entry name" value="P-loop containing nucleotide triphosphate hydrolases"/>
    <property type="match status" value="1"/>
</dbReference>
<reference evidence="3" key="1">
    <citation type="submission" date="2015-07" db="EMBL/GenBank/DDBJ databases">
        <title>Draft Genome Sequences of Anaerolinea thermolimosa IMO-1, Bellilinea caldifistulae GOMI-1, Leptolinea tardivitalis YMTK-2, Levilinea saccharolytica KIBI-1,Longilinea arvoryzae KOME-1, Previously Described as Members of the Anaerolineaceae (Chloroflexi).</title>
        <authorList>
            <person name="Sekiguchi Y."/>
            <person name="Ohashi A."/>
            <person name="Matsuura N."/>
            <person name="Tourlousse M.D."/>
        </authorList>
    </citation>
    <scope>NUCLEOTIDE SEQUENCE [LARGE SCALE GENOMIC DNA]</scope>
    <source>
        <strain evidence="3">KOME-1</strain>
    </source>
</reference>
<gene>
    <name evidence="3" type="ORF">LARV_00958</name>
</gene>
<evidence type="ECO:0000313" key="4">
    <source>
        <dbReference type="Proteomes" id="UP000055060"/>
    </source>
</evidence>
<accession>A0A0S7B7L1</accession>
<dbReference type="PANTHER" id="PTHR30486">
    <property type="entry name" value="TWITCHING MOTILITY PROTEIN PILT"/>
    <property type="match status" value="1"/>
</dbReference>
<dbReference type="SUPFAM" id="SSF52540">
    <property type="entry name" value="P-loop containing nucleoside triphosphate hydrolases"/>
    <property type="match status" value="1"/>
</dbReference>
<evidence type="ECO:0000259" key="2">
    <source>
        <dbReference type="Pfam" id="PF00437"/>
    </source>
</evidence>
<organism evidence="3">
    <name type="scientific">Longilinea arvoryzae</name>
    <dbReference type="NCBI Taxonomy" id="360412"/>
    <lineage>
        <taxon>Bacteria</taxon>
        <taxon>Bacillati</taxon>
        <taxon>Chloroflexota</taxon>
        <taxon>Anaerolineae</taxon>
        <taxon>Anaerolineales</taxon>
        <taxon>Anaerolineaceae</taxon>
        <taxon>Longilinea</taxon>
    </lineage>
</organism>